<keyword evidence="1" id="KW-0808">Transferase</keyword>
<dbReference type="EMBL" id="CP073581">
    <property type="protein sequence ID" value="QUJ76484.1"/>
    <property type="molecule type" value="Genomic_DNA"/>
</dbReference>
<keyword evidence="4" id="KW-1185">Reference proteome</keyword>
<keyword evidence="1" id="KW-0418">Kinase</keyword>
<keyword evidence="3" id="KW-0067">ATP-binding</keyword>
<dbReference type="InterPro" id="IPR050267">
    <property type="entry name" value="Anti-sigma-factor_SerPK"/>
</dbReference>
<evidence type="ECO:0000313" key="3">
    <source>
        <dbReference type="EMBL" id="QUJ76484.1"/>
    </source>
</evidence>
<evidence type="ECO:0000256" key="1">
    <source>
        <dbReference type="ARBA" id="ARBA00022527"/>
    </source>
</evidence>
<gene>
    <name evidence="3" type="ORF">KDD17_16670</name>
</gene>
<dbReference type="GO" id="GO:0004674">
    <property type="term" value="F:protein serine/threonine kinase activity"/>
    <property type="evidence" value="ECO:0007669"/>
    <property type="project" value="UniProtKB-KW"/>
</dbReference>
<reference evidence="3" key="1">
    <citation type="submission" date="2021-04" db="EMBL/GenBank/DDBJ databases">
        <title>Complete genome sequence for Sulfitobacter sp. strain JK7-1.</title>
        <authorList>
            <person name="Park S.-J."/>
        </authorList>
    </citation>
    <scope>NUCLEOTIDE SEQUENCE</scope>
    <source>
        <strain evidence="3">JK7-1</strain>
    </source>
</reference>
<proteinExistence type="predicted"/>
<keyword evidence="3" id="KW-0547">Nucleotide-binding</keyword>
<dbReference type="InterPro" id="IPR036890">
    <property type="entry name" value="HATPase_C_sf"/>
</dbReference>
<dbReference type="CDD" id="cd16936">
    <property type="entry name" value="HATPase_RsbW-like"/>
    <property type="match status" value="1"/>
</dbReference>
<dbReference type="PANTHER" id="PTHR35526">
    <property type="entry name" value="ANTI-SIGMA-F FACTOR RSBW-RELATED"/>
    <property type="match status" value="1"/>
</dbReference>
<dbReference type="SUPFAM" id="SSF55874">
    <property type="entry name" value="ATPase domain of HSP90 chaperone/DNA topoisomerase II/histidine kinase"/>
    <property type="match status" value="1"/>
</dbReference>
<name>A0A975JDI2_9RHOB</name>
<keyword evidence="1" id="KW-0723">Serine/threonine-protein kinase</keyword>
<evidence type="ECO:0000259" key="2">
    <source>
        <dbReference type="Pfam" id="PF13581"/>
    </source>
</evidence>
<accession>A0A975JDI2</accession>
<organism evidence="3 4">
    <name type="scientific">Sulfitobacter albidus</name>
    <dbReference type="NCBI Taxonomy" id="2829501"/>
    <lineage>
        <taxon>Bacteria</taxon>
        <taxon>Pseudomonadati</taxon>
        <taxon>Pseudomonadota</taxon>
        <taxon>Alphaproteobacteria</taxon>
        <taxon>Rhodobacterales</taxon>
        <taxon>Roseobacteraceae</taxon>
        <taxon>Sulfitobacter</taxon>
    </lineage>
</organism>
<dbReference type="Proteomes" id="UP000683291">
    <property type="component" value="Chromosome 1"/>
</dbReference>
<dbReference type="Pfam" id="PF13581">
    <property type="entry name" value="HATPase_c_2"/>
    <property type="match status" value="1"/>
</dbReference>
<dbReference type="Gene3D" id="3.30.565.10">
    <property type="entry name" value="Histidine kinase-like ATPase, C-terminal domain"/>
    <property type="match status" value="1"/>
</dbReference>
<evidence type="ECO:0000313" key="4">
    <source>
        <dbReference type="Proteomes" id="UP000683291"/>
    </source>
</evidence>
<feature type="domain" description="Histidine kinase/HSP90-like ATPase" evidence="2">
    <location>
        <begin position="18"/>
        <end position="143"/>
    </location>
</feature>
<sequence length="148" mass="15702">MTQTAPQTRFVVRVPGSEAAVREGLAEVMAHLAPLALSPDDSGTVELVLAEALNNIVEHALAQTCELHDIRVEGRRDPAGLHLLISDPGTPMPGGQAPAGAPPQIDLPTQTLPEGGFGWFMIQTLAQDVRYARIGAENRLSLRLPLSG</sequence>
<dbReference type="InterPro" id="IPR003594">
    <property type="entry name" value="HATPase_dom"/>
</dbReference>
<dbReference type="PANTHER" id="PTHR35526:SF3">
    <property type="entry name" value="ANTI-SIGMA-F FACTOR RSBW"/>
    <property type="match status" value="1"/>
</dbReference>
<dbReference type="KEGG" id="sual:KDD17_16670"/>
<dbReference type="GO" id="GO:0005524">
    <property type="term" value="F:ATP binding"/>
    <property type="evidence" value="ECO:0007669"/>
    <property type="project" value="UniProtKB-KW"/>
</dbReference>
<protein>
    <submittedName>
        <fullName evidence="3">ATP-binding protein</fullName>
    </submittedName>
</protein>
<dbReference type="RefSeq" id="WP_212704682.1">
    <property type="nucleotide sequence ID" value="NZ_CP073581.1"/>
</dbReference>
<dbReference type="AlphaFoldDB" id="A0A975JDI2"/>